<dbReference type="Proteomes" id="UP000192534">
    <property type="component" value="Unassembled WGS sequence"/>
</dbReference>
<name>A0A1X0IVE3_MYCRH</name>
<evidence type="ECO:0000313" key="1">
    <source>
        <dbReference type="EMBL" id="ORB53024.1"/>
    </source>
</evidence>
<accession>A0A1X0IVE3</accession>
<comment type="caution">
    <text evidence="1">The sequence shown here is derived from an EMBL/GenBank/DDBJ whole genome shotgun (WGS) entry which is preliminary data.</text>
</comment>
<gene>
    <name evidence="1" type="ORF">BST42_13430</name>
</gene>
<dbReference type="AlphaFoldDB" id="A0A1X0IVE3"/>
<proteinExistence type="predicted"/>
<evidence type="ECO:0000313" key="2">
    <source>
        <dbReference type="Proteomes" id="UP000192534"/>
    </source>
</evidence>
<protein>
    <submittedName>
        <fullName evidence="1">Uncharacterized protein</fullName>
    </submittedName>
</protein>
<organism evidence="1 2">
    <name type="scientific">Mycolicibacterium rhodesiae</name>
    <name type="common">Mycobacterium rhodesiae</name>
    <dbReference type="NCBI Taxonomy" id="36814"/>
    <lineage>
        <taxon>Bacteria</taxon>
        <taxon>Bacillati</taxon>
        <taxon>Actinomycetota</taxon>
        <taxon>Actinomycetes</taxon>
        <taxon>Mycobacteriales</taxon>
        <taxon>Mycobacteriaceae</taxon>
        <taxon>Mycolicibacterium</taxon>
    </lineage>
</organism>
<dbReference type="EMBL" id="MVIH01000005">
    <property type="protein sequence ID" value="ORB53024.1"/>
    <property type="molecule type" value="Genomic_DNA"/>
</dbReference>
<reference evidence="1 2" key="1">
    <citation type="submission" date="2016-12" db="EMBL/GenBank/DDBJ databases">
        <title>The new phylogeny of genus Mycobacterium.</title>
        <authorList>
            <person name="Tortoli E."/>
            <person name="Trovato A."/>
            <person name="Cirillo D.M."/>
        </authorList>
    </citation>
    <scope>NUCLEOTIDE SEQUENCE [LARGE SCALE GENOMIC DNA]</scope>
    <source>
        <strain evidence="1 2">DSM 44223</strain>
    </source>
</reference>
<keyword evidence="2" id="KW-1185">Reference proteome</keyword>
<sequence length="90" mass="9760">MKGAEMNDVLTERNYAWRMIRAARISHADGANVDAAENRRIDIELLLGEALDAGLGRTEIIVELADLAARMHALCNPDELVVADAEGCLA</sequence>